<dbReference type="AlphaFoldDB" id="A0A8H6G2W4"/>
<proteinExistence type="predicted"/>
<accession>A0A8H6G2W4</accession>
<comment type="caution">
    <text evidence="1">The sequence shown here is derived from an EMBL/GenBank/DDBJ whole genome shotgun (WGS) entry which is preliminary data.</text>
</comment>
<evidence type="ECO:0000313" key="1">
    <source>
        <dbReference type="EMBL" id="KAF6239490.1"/>
    </source>
</evidence>
<protein>
    <submittedName>
        <fullName evidence="1">Uncharacterized protein</fullName>
    </submittedName>
</protein>
<keyword evidence="2" id="KW-1185">Reference proteome</keyword>
<dbReference type="RefSeq" id="XP_037168765.1">
    <property type="nucleotide sequence ID" value="XM_037303970.1"/>
</dbReference>
<reference evidence="1 2" key="1">
    <citation type="journal article" date="2020" name="Genomics">
        <title>Complete, high-quality genomes from long-read metagenomic sequencing of two wolf lichen thalli reveals enigmatic genome architecture.</title>
        <authorList>
            <person name="McKenzie S.K."/>
            <person name="Walston R.F."/>
            <person name="Allen J.L."/>
        </authorList>
    </citation>
    <scope>NUCLEOTIDE SEQUENCE [LARGE SCALE GENOMIC DNA]</scope>
    <source>
        <strain evidence="1">WasteWater2</strain>
    </source>
</reference>
<dbReference type="Proteomes" id="UP000578531">
    <property type="component" value="Unassembled WGS sequence"/>
</dbReference>
<organism evidence="1 2">
    <name type="scientific">Letharia columbiana</name>
    <dbReference type="NCBI Taxonomy" id="112416"/>
    <lineage>
        <taxon>Eukaryota</taxon>
        <taxon>Fungi</taxon>
        <taxon>Dikarya</taxon>
        <taxon>Ascomycota</taxon>
        <taxon>Pezizomycotina</taxon>
        <taxon>Lecanoromycetes</taxon>
        <taxon>OSLEUM clade</taxon>
        <taxon>Lecanoromycetidae</taxon>
        <taxon>Lecanorales</taxon>
        <taxon>Lecanorineae</taxon>
        <taxon>Parmeliaceae</taxon>
        <taxon>Letharia</taxon>
    </lineage>
</organism>
<dbReference type="OrthoDB" id="10554432at2759"/>
<dbReference type="GeneID" id="59283708"/>
<sequence length="233" mass="26289">MANTDSKNSFNEEIRDLERLVAVWENHGHSCTNFESITDLITQKLVGLDALGDNDIHGTSLKDLGRLVGIRNTIFQLNICTTRNYGEYWGILDAFKEDGHRSLRSEPCGRNVRSSLPKDVRGMGRARLPDDEVSYSVFSIRQLARLCRLHGAECPVGGVQEGTRSRRRCQVNEVLKLAAKLRDTLPPQFHIWIDKIVAQKLRILSIRQAGKSDVSGHHIRSYYVAAHNGKSLR</sequence>
<gene>
    <name evidence="1" type="ORF">HO173_002034</name>
</gene>
<dbReference type="EMBL" id="JACCJC010000005">
    <property type="protein sequence ID" value="KAF6239490.1"/>
    <property type="molecule type" value="Genomic_DNA"/>
</dbReference>
<evidence type="ECO:0000313" key="2">
    <source>
        <dbReference type="Proteomes" id="UP000578531"/>
    </source>
</evidence>
<name>A0A8H6G2W4_9LECA</name>